<reference evidence="2" key="1">
    <citation type="journal article" date="2023" name="Mol. Phylogenet. Evol.">
        <title>Genome-scale phylogeny and comparative genomics of the fungal order Sordariales.</title>
        <authorList>
            <person name="Hensen N."/>
            <person name="Bonometti L."/>
            <person name="Westerberg I."/>
            <person name="Brannstrom I.O."/>
            <person name="Guillou S."/>
            <person name="Cros-Aarteil S."/>
            <person name="Calhoun S."/>
            <person name="Haridas S."/>
            <person name="Kuo A."/>
            <person name="Mondo S."/>
            <person name="Pangilinan J."/>
            <person name="Riley R."/>
            <person name="LaButti K."/>
            <person name="Andreopoulos B."/>
            <person name="Lipzen A."/>
            <person name="Chen C."/>
            <person name="Yan M."/>
            <person name="Daum C."/>
            <person name="Ng V."/>
            <person name="Clum A."/>
            <person name="Steindorff A."/>
            <person name="Ohm R.A."/>
            <person name="Martin F."/>
            <person name="Silar P."/>
            <person name="Natvig D.O."/>
            <person name="Lalanne C."/>
            <person name="Gautier V."/>
            <person name="Ament-Velasquez S.L."/>
            <person name="Kruys A."/>
            <person name="Hutchinson M.I."/>
            <person name="Powell A.J."/>
            <person name="Barry K."/>
            <person name="Miller A.N."/>
            <person name="Grigoriev I.V."/>
            <person name="Debuchy R."/>
            <person name="Gladieux P."/>
            <person name="Hiltunen Thoren M."/>
            <person name="Johannesson H."/>
        </authorList>
    </citation>
    <scope>NUCLEOTIDE SEQUENCE</scope>
    <source>
        <strain evidence="2">CBS 359.72</strain>
    </source>
</reference>
<dbReference type="AlphaFoldDB" id="A0AAN7HEI7"/>
<evidence type="ECO:0000256" key="1">
    <source>
        <dbReference type="SAM" id="MobiDB-lite"/>
    </source>
</evidence>
<feature type="compositionally biased region" description="Polar residues" evidence="1">
    <location>
        <begin position="12"/>
        <end position="24"/>
    </location>
</feature>
<comment type="caution">
    <text evidence="2">The sequence shown here is derived from an EMBL/GenBank/DDBJ whole genome shotgun (WGS) entry which is preliminary data.</text>
</comment>
<feature type="compositionally biased region" description="Low complexity" evidence="1">
    <location>
        <begin position="364"/>
        <end position="386"/>
    </location>
</feature>
<evidence type="ECO:0000313" key="2">
    <source>
        <dbReference type="EMBL" id="KAK4246526.1"/>
    </source>
</evidence>
<feature type="compositionally biased region" description="Pro residues" evidence="1">
    <location>
        <begin position="338"/>
        <end position="348"/>
    </location>
</feature>
<sequence length="447" mass="47359">MPEPFKEEGSVEHQTPMSNETELANDSERPTKRPAIDSDIEIISSNPVKKRRLSEPTTTQGSATSTTPPSLPPPLPPPSLPISFPPQETLSAEHETCASSQTTLADRCRSLCGIGQAEALTSEASMDTRGTSLPALEQFAFSQTPSLATRQTPRVSDAISPKQIPHAVPPPPPGTGASATESVQSMATATTTATMTTTASPLPKNSITLDQISCLDFNGVPTNSPGFDTGRVFGGDGDIPRGIGGGNATGAMAPDQGPHNSIPFTMSSAGNVMTISQAYNMGKQSVPVLSNGTRPPCLQCARIRQRNMLRQAQVAATSPMLPTQANGRANSQNNCHPPSSPRMPPPTSFPRSRQTPRSTPAPPSQEQRQPPNQQQTRYQQLLQNQSPSTSAVVTSNCHLQPLLRDMAQTIQASFPYVQVAARHGMTPARVAEVLASVVASPLLWKTG</sequence>
<feature type="region of interest" description="Disordered" evidence="1">
    <location>
        <begin position="147"/>
        <end position="188"/>
    </location>
</feature>
<organism evidence="2 3">
    <name type="scientific">Corynascus novoguineensis</name>
    <dbReference type="NCBI Taxonomy" id="1126955"/>
    <lineage>
        <taxon>Eukaryota</taxon>
        <taxon>Fungi</taxon>
        <taxon>Dikarya</taxon>
        <taxon>Ascomycota</taxon>
        <taxon>Pezizomycotina</taxon>
        <taxon>Sordariomycetes</taxon>
        <taxon>Sordariomycetidae</taxon>
        <taxon>Sordariales</taxon>
        <taxon>Chaetomiaceae</taxon>
        <taxon>Corynascus</taxon>
    </lineage>
</organism>
<feature type="region of interest" description="Disordered" evidence="1">
    <location>
        <begin position="1"/>
        <end position="91"/>
    </location>
</feature>
<protein>
    <submittedName>
        <fullName evidence="2">Uncharacterized protein</fullName>
    </submittedName>
</protein>
<feature type="compositionally biased region" description="Pro residues" evidence="1">
    <location>
        <begin position="69"/>
        <end position="84"/>
    </location>
</feature>
<keyword evidence="3" id="KW-1185">Reference proteome</keyword>
<evidence type="ECO:0000313" key="3">
    <source>
        <dbReference type="Proteomes" id="UP001303647"/>
    </source>
</evidence>
<accession>A0AAN7HEI7</accession>
<dbReference type="Proteomes" id="UP001303647">
    <property type="component" value="Unassembled WGS sequence"/>
</dbReference>
<dbReference type="EMBL" id="MU857672">
    <property type="protein sequence ID" value="KAK4246526.1"/>
    <property type="molecule type" value="Genomic_DNA"/>
</dbReference>
<feature type="compositionally biased region" description="Basic and acidic residues" evidence="1">
    <location>
        <begin position="1"/>
        <end position="11"/>
    </location>
</feature>
<gene>
    <name evidence="2" type="ORF">C7999DRAFT_15325</name>
</gene>
<feature type="compositionally biased region" description="Low complexity" evidence="1">
    <location>
        <begin position="56"/>
        <end position="68"/>
    </location>
</feature>
<reference evidence="2" key="2">
    <citation type="submission" date="2023-05" db="EMBL/GenBank/DDBJ databases">
        <authorList>
            <consortium name="Lawrence Berkeley National Laboratory"/>
            <person name="Steindorff A."/>
            <person name="Hensen N."/>
            <person name="Bonometti L."/>
            <person name="Westerberg I."/>
            <person name="Brannstrom I.O."/>
            <person name="Guillou S."/>
            <person name="Cros-Aarteil S."/>
            <person name="Calhoun S."/>
            <person name="Haridas S."/>
            <person name="Kuo A."/>
            <person name="Mondo S."/>
            <person name="Pangilinan J."/>
            <person name="Riley R."/>
            <person name="Labutti K."/>
            <person name="Andreopoulos B."/>
            <person name="Lipzen A."/>
            <person name="Chen C."/>
            <person name="Yanf M."/>
            <person name="Daum C."/>
            <person name="Ng V."/>
            <person name="Clum A."/>
            <person name="Ohm R."/>
            <person name="Martin F."/>
            <person name="Silar P."/>
            <person name="Natvig D."/>
            <person name="Lalanne C."/>
            <person name="Gautier V."/>
            <person name="Ament-Velasquez S.L."/>
            <person name="Kruys A."/>
            <person name="Hutchinson M.I."/>
            <person name="Powell A.J."/>
            <person name="Barry K."/>
            <person name="Miller A.N."/>
            <person name="Grigoriev I.V."/>
            <person name="Debuchy R."/>
            <person name="Gladieux P."/>
            <person name="Thoren M.H."/>
            <person name="Johannesson H."/>
        </authorList>
    </citation>
    <scope>NUCLEOTIDE SEQUENCE</scope>
    <source>
        <strain evidence="2">CBS 359.72</strain>
    </source>
</reference>
<feature type="compositionally biased region" description="Polar residues" evidence="1">
    <location>
        <begin position="322"/>
        <end position="336"/>
    </location>
</feature>
<name>A0AAN7HEI7_9PEZI</name>
<proteinExistence type="predicted"/>
<feature type="compositionally biased region" description="Basic and acidic residues" evidence="1">
    <location>
        <begin position="26"/>
        <end position="36"/>
    </location>
</feature>
<feature type="region of interest" description="Disordered" evidence="1">
    <location>
        <begin position="322"/>
        <end position="389"/>
    </location>
</feature>